<comment type="caution">
    <text evidence="2">The sequence shown here is derived from an EMBL/GenBank/DDBJ whole genome shotgun (WGS) entry which is preliminary data.</text>
</comment>
<reference evidence="2 3" key="1">
    <citation type="submission" date="2022-09" db="EMBL/GenBank/DDBJ databases">
        <title>Enrichment on poylsaccharides allowed isolation of novel metabolic and taxonomic groups of Haloarchaea.</title>
        <authorList>
            <person name="Sorokin D.Y."/>
            <person name="Elcheninov A.G."/>
            <person name="Khizhniak T.V."/>
            <person name="Kolganova T.V."/>
            <person name="Kublanov I.V."/>
        </authorList>
    </citation>
    <scope>NUCLEOTIDE SEQUENCE [LARGE SCALE GENOMIC DNA]</scope>
    <source>
        <strain evidence="2 3">AArc-curdl1</strain>
    </source>
</reference>
<dbReference type="EMBL" id="JAOPJZ010000021">
    <property type="protein sequence ID" value="MCU4753748.1"/>
    <property type="molecule type" value="Genomic_DNA"/>
</dbReference>
<keyword evidence="1" id="KW-0472">Membrane</keyword>
<proteinExistence type="predicted"/>
<keyword evidence="1" id="KW-0812">Transmembrane</keyword>
<name>A0AAP3E7D4_9EURY</name>
<feature type="transmembrane region" description="Helical" evidence="1">
    <location>
        <begin position="6"/>
        <end position="27"/>
    </location>
</feature>
<keyword evidence="1" id="KW-1133">Transmembrane helix</keyword>
<dbReference type="AlphaFoldDB" id="A0AAP3E7D4"/>
<dbReference type="RefSeq" id="WP_342810057.1">
    <property type="nucleotide sequence ID" value="NZ_JAOPJZ010000021.1"/>
</dbReference>
<dbReference type="Proteomes" id="UP001321047">
    <property type="component" value="Unassembled WGS sequence"/>
</dbReference>
<gene>
    <name evidence="2" type="ORF">OB919_17455</name>
</gene>
<organism evidence="2 3">
    <name type="scientific">Natronosalvus hydrolyticus</name>
    <dbReference type="NCBI Taxonomy" id="2979988"/>
    <lineage>
        <taxon>Archaea</taxon>
        <taxon>Methanobacteriati</taxon>
        <taxon>Methanobacteriota</taxon>
        <taxon>Stenosarchaea group</taxon>
        <taxon>Halobacteria</taxon>
        <taxon>Halobacteriales</taxon>
        <taxon>Natrialbaceae</taxon>
        <taxon>Natronosalvus</taxon>
    </lineage>
</organism>
<accession>A0AAP3E7D4</accession>
<evidence type="ECO:0000256" key="1">
    <source>
        <dbReference type="SAM" id="Phobius"/>
    </source>
</evidence>
<evidence type="ECO:0000313" key="2">
    <source>
        <dbReference type="EMBL" id="MCU4753748.1"/>
    </source>
</evidence>
<keyword evidence="3" id="KW-1185">Reference proteome</keyword>
<evidence type="ECO:0000313" key="3">
    <source>
        <dbReference type="Proteomes" id="UP001321047"/>
    </source>
</evidence>
<protein>
    <submittedName>
        <fullName evidence="2">Uncharacterized protein</fullName>
    </submittedName>
</protein>
<sequence length="134" mass="15433">MVETAVGFILGAIIGSIATAVGSYLRYWKRERDATRRLRRGLLAELRAYDYLDEFVADGRYEGLTYRVDQPVLYASVAPQLGRLTDREVEVVVTFYSRLRWLEGLEDPEDKSDRIDTLVECRQRALEAVAERIE</sequence>